<proteinExistence type="predicted"/>
<keyword evidence="3" id="KW-1185">Reference proteome</keyword>
<gene>
    <name evidence="2" type="ORF">ACFS25_28620</name>
</gene>
<protein>
    <submittedName>
        <fullName evidence="2">Uncharacterized protein</fullName>
    </submittedName>
</protein>
<name>A0ABW6AUU9_9BACT</name>
<dbReference type="RefSeq" id="WP_381508150.1">
    <property type="nucleotide sequence ID" value="NZ_JBHUOM010000043.1"/>
</dbReference>
<feature type="compositionally biased region" description="Polar residues" evidence="1">
    <location>
        <begin position="23"/>
        <end position="34"/>
    </location>
</feature>
<dbReference type="Proteomes" id="UP001597512">
    <property type="component" value="Unassembled WGS sequence"/>
</dbReference>
<sequence>MKETKTKTRFHVCKRQISDRQKNNTTPTGKGVSGTTIDMTIFI</sequence>
<evidence type="ECO:0000313" key="2">
    <source>
        <dbReference type="EMBL" id="MFD2937765.1"/>
    </source>
</evidence>
<evidence type="ECO:0000256" key="1">
    <source>
        <dbReference type="SAM" id="MobiDB-lite"/>
    </source>
</evidence>
<comment type="caution">
    <text evidence="2">The sequence shown here is derived from an EMBL/GenBank/DDBJ whole genome shotgun (WGS) entry which is preliminary data.</text>
</comment>
<evidence type="ECO:0000313" key="3">
    <source>
        <dbReference type="Proteomes" id="UP001597512"/>
    </source>
</evidence>
<feature type="region of interest" description="Disordered" evidence="1">
    <location>
        <begin position="1"/>
        <end position="34"/>
    </location>
</feature>
<dbReference type="EMBL" id="JBHUOM010000043">
    <property type="protein sequence ID" value="MFD2937765.1"/>
    <property type="molecule type" value="Genomic_DNA"/>
</dbReference>
<accession>A0ABW6AUU9</accession>
<reference evidence="3" key="1">
    <citation type="journal article" date="2019" name="Int. J. Syst. Evol. Microbiol.">
        <title>The Global Catalogue of Microorganisms (GCM) 10K type strain sequencing project: providing services to taxonomists for standard genome sequencing and annotation.</title>
        <authorList>
            <consortium name="The Broad Institute Genomics Platform"/>
            <consortium name="The Broad Institute Genome Sequencing Center for Infectious Disease"/>
            <person name="Wu L."/>
            <person name="Ma J."/>
        </authorList>
    </citation>
    <scope>NUCLEOTIDE SEQUENCE [LARGE SCALE GENOMIC DNA]</scope>
    <source>
        <strain evidence="3">KCTC 52490</strain>
    </source>
</reference>
<organism evidence="2 3">
    <name type="scientific">Spirosoma flavum</name>
    <dbReference type="NCBI Taxonomy" id="2048557"/>
    <lineage>
        <taxon>Bacteria</taxon>
        <taxon>Pseudomonadati</taxon>
        <taxon>Bacteroidota</taxon>
        <taxon>Cytophagia</taxon>
        <taxon>Cytophagales</taxon>
        <taxon>Cytophagaceae</taxon>
        <taxon>Spirosoma</taxon>
    </lineage>
</organism>